<dbReference type="OrthoDB" id="9816041at2"/>
<keyword evidence="5 7" id="KW-1133">Transmembrane helix</keyword>
<dbReference type="InterPro" id="IPR004638">
    <property type="entry name" value="EmrB-like"/>
</dbReference>
<dbReference type="RefSeq" id="WP_010012683.1">
    <property type="nucleotide sequence ID" value="NZ_AEOS01000077.1"/>
</dbReference>
<evidence type="ECO:0000256" key="7">
    <source>
        <dbReference type="SAM" id="Phobius"/>
    </source>
</evidence>
<dbReference type="EMBL" id="CP017697">
    <property type="protein sequence ID" value="ATO44743.1"/>
    <property type="molecule type" value="Genomic_DNA"/>
</dbReference>
<keyword evidence="3" id="KW-1003">Cell membrane</keyword>
<evidence type="ECO:0000256" key="1">
    <source>
        <dbReference type="ARBA" id="ARBA00004651"/>
    </source>
</evidence>
<dbReference type="GO" id="GO:0022857">
    <property type="term" value="F:transmembrane transporter activity"/>
    <property type="evidence" value="ECO:0007669"/>
    <property type="project" value="InterPro"/>
</dbReference>
<feature type="transmembrane region" description="Helical" evidence="7">
    <location>
        <begin position="361"/>
        <end position="383"/>
    </location>
</feature>
<evidence type="ECO:0000256" key="4">
    <source>
        <dbReference type="ARBA" id="ARBA00022692"/>
    </source>
</evidence>
<feature type="transmembrane region" description="Helical" evidence="7">
    <location>
        <begin position="233"/>
        <end position="254"/>
    </location>
</feature>
<feature type="transmembrane region" description="Helical" evidence="7">
    <location>
        <begin position="81"/>
        <end position="100"/>
    </location>
</feature>
<dbReference type="Gene3D" id="1.20.1720.10">
    <property type="entry name" value="Multidrug resistance protein D"/>
    <property type="match status" value="1"/>
</dbReference>
<keyword evidence="4 7" id="KW-0812">Transmembrane</keyword>
<gene>
    <name evidence="9" type="ORF">LC20004_12890</name>
</gene>
<dbReference type="InterPro" id="IPR036259">
    <property type="entry name" value="MFS_trans_sf"/>
</dbReference>
<feature type="domain" description="Major facilitator superfamily (MFS) profile" evidence="8">
    <location>
        <begin position="15"/>
        <end position="489"/>
    </location>
</feature>
<feature type="transmembrane region" description="Helical" evidence="7">
    <location>
        <begin position="463"/>
        <end position="485"/>
    </location>
</feature>
<dbReference type="GO" id="GO:0005886">
    <property type="term" value="C:plasma membrane"/>
    <property type="evidence" value="ECO:0007669"/>
    <property type="project" value="UniProtKB-SubCell"/>
</dbReference>
<dbReference type="Proteomes" id="UP000223559">
    <property type="component" value="Chromosome"/>
</dbReference>
<feature type="transmembrane region" description="Helical" evidence="7">
    <location>
        <begin position="55"/>
        <end position="74"/>
    </location>
</feature>
<feature type="transmembrane region" description="Helical" evidence="7">
    <location>
        <begin position="199"/>
        <end position="221"/>
    </location>
</feature>
<feature type="transmembrane region" description="Helical" evidence="7">
    <location>
        <begin position="336"/>
        <end position="355"/>
    </location>
</feature>
<keyword evidence="10" id="KW-1185">Reference proteome</keyword>
<comment type="subcellular location">
    <subcellularLocation>
        <location evidence="1">Cell membrane</location>
        <topology evidence="1">Multi-pass membrane protein</topology>
    </subcellularLocation>
</comment>
<dbReference type="Gene3D" id="1.20.1250.20">
    <property type="entry name" value="MFS general substrate transporter like domains"/>
    <property type="match status" value="1"/>
</dbReference>
<evidence type="ECO:0000256" key="6">
    <source>
        <dbReference type="ARBA" id="ARBA00023136"/>
    </source>
</evidence>
<dbReference type="PANTHER" id="PTHR23501">
    <property type="entry name" value="MAJOR FACILITATOR SUPERFAMILY"/>
    <property type="match status" value="1"/>
</dbReference>
<protein>
    <submittedName>
        <fullName evidence="9">MFS transporter</fullName>
    </submittedName>
</protein>
<evidence type="ECO:0000259" key="8">
    <source>
        <dbReference type="PROSITE" id="PS50850"/>
    </source>
</evidence>
<dbReference type="PROSITE" id="PS50850">
    <property type="entry name" value="MFS"/>
    <property type="match status" value="1"/>
</dbReference>
<evidence type="ECO:0000313" key="9">
    <source>
        <dbReference type="EMBL" id="ATO44743.1"/>
    </source>
</evidence>
<dbReference type="AlphaFoldDB" id="A0A2D1KRH8"/>
<feature type="transmembrane region" description="Helical" evidence="7">
    <location>
        <begin position="12"/>
        <end position="35"/>
    </location>
</feature>
<proteinExistence type="predicted"/>
<feature type="transmembrane region" description="Helical" evidence="7">
    <location>
        <begin position="275"/>
        <end position="296"/>
    </location>
</feature>
<dbReference type="InterPro" id="IPR011701">
    <property type="entry name" value="MFS"/>
</dbReference>
<feature type="transmembrane region" description="Helical" evidence="7">
    <location>
        <begin position="106"/>
        <end position="128"/>
    </location>
</feature>
<feature type="transmembrane region" description="Helical" evidence="7">
    <location>
        <begin position="168"/>
        <end position="187"/>
    </location>
</feature>
<reference evidence="9 10" key="1">
    <citation type="submission" date="2016-10" db="EMBL/GenBank/DDBJ databases">
        <title>The whole genome sequencing and assembly of L. cotyniformis subsp. torquens DSM 20004 strain.</title>
        <authorList>
            <person name="Park M.-K."/>
            <person name="Lee Y.-J."/>
            <person name="Yi H."/>
            <person name="Bahn Y.-S."/>
            <person name="Kim J.F."/>
            <person name="Lee D.-W."/>
        </authorList>
    </citation>
    <scope>NUCLEOTIDE SEQUENCE [LARGE SCALE GENOMIC DNA]</scope>
    <source>
        <strain evidence="9 10">DSM 20004</strain>
    </source>
</reference>
<feature type="transmembrane region" description="Helical" evidence="7">
    <location>
        <begin position="404"/>
        <end position="424"/>
    </location>
</feature>
<organism evidence="9 10">
    <name type="scientific">Loigolactobacillus coryniformis subsp. torquens DSM 20004 = KCTC 3535</name>
    <dbReference type="NCBI Taxonomy" id="1423822"/>
    <lineage>
        <taxon>Bacteria</taxon>
        <taxon>Bacillati</taxon>
        <taxon>Bacillota</taxon>
        <taxon>Bacilli</taxon>
        <taxon>Lactobacillales</taxon>
        <taxon>Lactobacillaceae</taxon>
        <taxon>Loigolactobacillus</taxon>
    </lineage>
</organism>
<accession>A0A2D1KRH8</accession>
<dbReference type="CDD" id="cd17503">
    <property type="entry name" value="MFS_LmrB_MDR_like"/>
    <property type="match status" value="1"/>
</dbReference>
<evidence type="ECO:0000256" key="3">
    <source>
        <dbReference type="ARBA" id="ARBA00022475"/>
    </source>
</evidence>
<dbReference type="Pfam" id="PF07690">
    <property type="entry name" value="MFS_1"/>
    <property type="match status" value="1"/>
</dbReference>
<evidence type="ECO:0000313" key="10">
    <source>
        <dbReference type="Proteomes" id="UP000223559"/>
    </source>
</evidence>
<keyword evidence="6 7" id="KW-0472">Membrane</keyword>
<sequence>MSTKTPQIPRSVMTIAWILVFGAMAPLLDSTMINIAIHNLVHDLNSSVTTVQWTITGYLLATGIAVPFSSWLLNKFNGKHVFLAGEVLFALGSILSALAPNIQWLISARVIQGFAGGLIMPLLTTLLVQTAGAAAMGQMMATVGLPMILGPLFGPVLGGIIIKSLSWHWIFWVNVPVGIISISLILWKMPDYPAQNKAAKMDFGGIILLAGATTSIIYGIVKASKLANFTNQTTLTFLGSGLLLLISYLIWAALRKEKAVLPLNLFTHASFNGAGLGLLLAGTVLNGAMLLLPLFFQDVRGMTVMQAGLALIPQGAGMLVARTLTGRLTDSLGAKYVVLVSLVITFIGTLPFYWFDAHTAYWLIACVLIVRGIGAGGILMPLMADAYTGMKPQQVPAASIGSRIIQNIGSALGSALIATLVTAYTNTYVKSFQQQLANGRFHIPATQRATFAQQHLATIKLHAFQYGFLFTAIAALAIILPALLLTNKMNDHHA</sequence>
<name>A0A2D1KRH8_9LACO</name>
<dbReference type="NCBIfam" id="TIGR00711">
    <property type="entry name" value="efflux_EmrB"/>
    <property type="match status" value="1"/>
</dbReference>
<dbReference type="SUPFAM" id="SSF103473">
    <property type="entry name" value="MFS general substrate transporter"/>
    <property type="match status" value="1"/>
</dbReference>
<dbReference type="KEGG" id="lcy:LC20004_12890"/>
<evidence type="ECO:0000256" key="2">
    <source>
        <dbReference type="ARBA" id="ARBA00022448"/>
    </source>
</evidence>
<evidence type="ECO:0000256" key="5">
    <source>
        <dbReference type="ARBA" id="ARBA00022989"/>
    </source>
</evidence>
<keyword evidence="2" id="KW-0813">Transport</keyword>
<feature type="transmembrane region" description="Helical" evidence="7">
    <location>
        <begin position="140"/>
        <end position="162"/>
    </location>
</feature>
<dbReference type="PANTHER" id="PTHR23501:SF1">
    <property type="entry name" value="TRANSPORT PROTEIN HSRA-RELATED"/>
    <property type="match status" value="1"/>
</dbReference>
<dbReference type="InterPro" id="IPR020846">
    <property type="entry name" value="MFS_dom"/>
</dbReference>